<keyword evidence="3" id="KW-1185">Reference proteome</keyword>
<dbReference type="Proteomes" id="UP001222325">
    <property type="component" value="Unassembled WGS sequence"/>
</dbReference>
<feature type="signal peptide" evidence="1">
    <location>
        <begin position="1"/>
        <end position="20"/>
    </location>
</feature>
<organism evidence="2 3">
    <name type="scientific">Mycena belliarum</name>
    <dbReference type="NCBI Taxonomy" id="1033014"/>
    <lineage>
        <taxon>Eukaryota</taxon>
        <taxon>Fungi</taxon>
        <taxon>Dikarya</taxon>
        <taxon>Basidiomycota</taxon>
        <taxon>Agaricomycotina</taxon>
        <taxon>Agaricomycetes</taxon>
        <taxon>Agaricomycetidae</taxon>
        <taxon>Agaricales</taxon>
        <taxon>Marasmiineae</taxon>
        <taxon>Mycenaceae</taxon>
        <taxon>Mycena</taxon>
    </lineage>
</organism>
<dbReference type="AlphaFoldDB" id="A0AAD6XW12"/>
<reference evidence="2" key="1">
    <citation type="submission" date="2023-03" db="EMBL/GenBank/DDBJ databases">
        <title>Massive genome expansion in bonnet fungi (Mycena s.s.) driven by repeated elements and novel gene families across ecological guilds.</title>
        <authorList>
            <consortium name="Lawrence Berkeley National Laboratory"/>
            <person name="Harder C.B."/>
            <person name="Miyauchi S."/>
            <person name="Viragh M."/>
            <person name="Kuo A."/>
            <person name="Thoen E."/>
            <person name="Andreopoulos B."/>
            <person name="Lu D."/>
            <person name="Skrede I."/>
            <person name="Drula E."/>
            <person name="Henrissat B."/>
            <person name="Morin E."/>
            <person name="Kohler A."/>
            <person name="Barry K."/>
            <person name="LaButti K."/>
            <person name="Morin E."/>
            <person name="Salamov A."/>
            <person name="Lipzen A."/>
            <person name="Mereny Z."/>
            <person name="Hegedus B."/>
            <person name="Baldrian P."/>
            <person name="Stursova M."/>
            <person name="Weitz H."/>
            <person name="Taylor A."/>
            <person name="Grigoriev I.V."/>
            <person name="Nagy L.G."/>
            <person name="Martin F."/>
            <person name="Kauserud H."/>
        </authorList>
    </citation>
    <scope>NUCLEOTIDE SEQUENCE</scope>
    <source>
        <strain evidence="2">CBHHK173m</strain>
    </source>
</reference>
<feature type="chain" id="PRO_5042099608" evidence="1">
    <location>
        <begin position="21"/>
        <end position="201"/>
    </location>
</feature>
<gene>
    <name evidence="2" type="ORF">B0H15DRAFT_1019402</name>
</gene>
<name>A0AAD6XW12_9AGAR</name>
<evidence type="ECO:0000313" key="2">
    <source>
        <dbReference type="EMBL" id="KAJ7097035.1"/>
    </source>
</evidence>
<accession>A0AAD6XW12</accession>
<evidence type="ECO:0000313" key="3">
    <source>
        <dbReference type="Proteomes" id="UP001222325"/>
    </source>
</evidence>
<evidence type="ECO:0000256" key="1">
    <source>
        <dbReference type="SAM" id="SignalP"/>
    </source>
</evidence>
<protein>
    <submittedName>
        <fullName evidence="2">Uncharacterized protein</fullName>
    </submittedName>
</protein>
<comment type="caution">
    <text evidence="2">The sequence shown here is derived from an EMBL/GenBank/DDBJ whole genome shotgun (WGS) entry which is preliminary data.</text>
</comment>
<proteinExistence type="predicted"/>
<dbReference type="EMBL" id="JARJCN010000010">
    <property type="protein sequence ID" value="KAJ7097035.1"/>
    <property type="molecule type" value="Genomic_DNA"/>
</dbReference>
<keyword evidence="1" id="KW-0732">Signal</keyword>
<sequence length="201" mass="21675">MQFNFLTLFTLAIAALCAQARPIEHPEALAIRGETGVEDQSSLGPVVSSFSTVTMALENTATCTFRNIALTTTFDPESIQSRLSLDWVLNLGIRVEGSVASGTVTFPGLHGIISLQMHLPVVSSLANDLVFGQDWFQFCRESIVPPTCVALSSGVVDFRALANPQPNAGSEKITDTQLADHHNVTELPGHYDDCRAAVQFI</sequence>